<dbReference type="InterPro" id="IPR035289">
    <property type="entry name" value="DUF5366"/>
</dbReference>
<gene>
    <name evidence="2" type="ORF">ACFFHF_24450</name>
</gene>
<feature type="transmembrane region" description="Helical" evidence="1">
    <location>
        <begin position="54"/>
        <end position="75"/>
    </location>
</feature>
<reference evidence="2 3" key="1">
    <citation type="submission" date="2024-09" db="EMBL/GenBank/DDBJ databases">
        <authorList>
            <person name="Sun Q."/>
            <person name="Mori K."/>
        </authorList>
    </citation>
    <scope>NUCLEOTIDE SEQUENCE [LARGE SCALE GENOMIC DNA]</scope>
    <source>
        <strain evidence="2 3">CGMCC 1.9126</strain>
    </source>
</reference>
<dbReference type="Proteomes" id="UP001589738">
    <property type="component" value="Unassembled WGS sequence"/>
</dbReference>
<name>A0ABV6KYD5_9BACI</name>
<comment type="caution">
    <text evidence="2">The sequence shown here is derived from an EMBL/GenBank/DDBJ whole genome shotgun (WGS) entry which is preliminary data.</text>
</comment>
<feature type="transmembrane region" description="Helical" evidence="1">
    <location>
        <begin position="117"/>
        <end position="139"/>
    </location>
</feature>
<evidence type="ECO:0000313" key="3">
    <source>
        <dbReference type="Proteomes" id="UP001589738"/>
    </source>
</evidence>
<feature type="transmembrane region" description="Helical" evidence="1">
    <location>
        <begin position="151"/>
        <end position="173"/>
    </location>
</feature>
<dbReference type="Pfam" id="PF17328">
    <property type="entry name" value="DUF5366"/>
    <property type="match status" value="1"/>
</dbReference>
<feature type="transmembrane region" description="Helical" evidence="1">
    <location>
        <begin position="12"/>
        <end position="34"/>
    </location>
</feature>
<proteinExistence type="predicted"/>
<keyword evidence="3" id="KW-1185">Reference proteome</keyword>
<organism evidence="2 3">
    <name type="scientific">Robertmurraya beringensis</name>
    <dbReference type="NCBI Taxonomy" id="641660"/>
    <lineage>
        <taxon>Bacteria</taxon>
        <taxon>Bacillati</taxon>
        <taxon>Bacillota</taxon>
        <taxon>Bacilli</taxon>
        <taxon>Bacillales</taxon>
        <taxon>Bacillaceae</taxon>
        <taxon>Robertmurraya</taxon>
    </lineage>
</organism>
<sequence length="185" mass="20523">MKNTYLTSYFPLVSILLFSLSFAMLVEVHLFKFLNATGIYVGMLEFFSRSGIKLALLILLMVVFFMVFAALKLIVDTINQLSLLFFSKDFNGESLKDVRAGAIIYFSGSVLSLLGSAHVTILAFVFVVTTISYFVFFVYKVSSKLSLSGIIGLIFFQVLTWSTLVLGVVFIALKVYNSIVASLPV</sequence>
<keyword evidence="1" id="KW-1133">Transmembrane helix</keyword>
<keyword evidence="1" id="KW-0812">Transmembrane</keyword>
<dbReference type="EMBL" id="JBHLUU010000128">
    <property type="protein sequence ID" value="MFC0478344.1"/>
    <property type="molecule type" value="Genomic_DNA"/>
</dbReference>
<accession>A0ABV6KYD5</accession>
<evidence type="ECO:0000313" key="2">
    <source>
        <dbReference type="EMBL" id="MFC0478344.1"/>
    </source>
</evidence>
<protein>
    <submittedName>
        <fullName evidence="2">DUF5366 family protein</fullName>
    </submittedName>
</protein>
<evidence type="ECO:0000256" key="1">
    <source>
        <dbReference type="SAM" id="Phobius"/>
    </source>
</evidence>
<keyword evidence="1" id="KW-0472">Membrane</keyword>
<dbReference type="RefSeq" id="WP_377059257.1">
    <property type="nucleotide sequence ID" value="NZ_JBHLUU010000128.1"/>
</dbReference>